<protein>
    <recommendedName>
        <fullName evidence="4">Nif3-like dinuclear metal center hexameric protein</fullName>
    </recommendedName>
</protein>
<dbReference type="SUPFAM" id="SSF102705">
    <property type="entry name" value="NIF3 (NGG1p interacting factor 3)-like"/>
    <property type="match status" value="1"/>
</dbReference>
<dbReference type="AlphaFoldDB" id="A0A381RCJ2"/>
<dbReference type="GO" id="GO:0046872">
    <property type="term" value="F:metal ion binding"/>
    <property type="evidence" value="ECO:0007669"/>
    <property type="project" value="UniProtKB-KW"/>
</dbReference>
<sequence length="264" mass="29754">MKINKVLDILENWMPKAISEDFDNVGLIIGNSSQELQNILVTLDSTVDVIEEAIEKNCNLIISYHPIIFEGIKKINEQEDYVQKAVIKAIENKICIYAIHTSMDNHENGISYSLAKILGLNKTSILIPKEKKINNLKIGMGTIGYLSSGLSEDKFLKLVKNSIKNSLIRHSRMTGKKISKVAIVAGSGSFAIDECLNNNVDALITSDLKYHNFFMGTNKILILDIGHFESEKHIKLIIQEYLKKKLPNFTILLSEKNVNPVNYY</sequence>
<evidence type="ECO:0000313" key="3">
    <source>
        <dbReference type="EMBL" id="SUZ88658.1"/>
    </source>
</evidence>
<dbReference type="InterPro" id="IPR002678">
    <property type="entry name" value="DUF34/NIF3"/>
</dbReference>
<evidence type="ECO:0000256" key="1">
    <source>
        <dbReference type="ARBA" id="ARBA00006964"/>
    </source>
</evidence>
<comment type="similarity">
    <text evidence="1">Belongs to the GTP cyclohydrolase I type 2/NIF3 family.</text>
</comment>
<dbReference type="Pfam" id="PF01784">
    <property type="entry name" value="DUF34_NIF3"/>
    <property type="match status" value="1"/>
</dbReference>
<proteinExistence type="inferred from homology"/>
<dbReference type="FunFam" id="3.40.1390.30:FF:000001">
    <property type="entry name" value="GTP cyclohydrolase 1 type 2"/>
    <property type="match status" value="1"/>
</dbReference>
<keyword evidence="2" id="KW-0479">Metal-binding</keyword>
<dbReference type="GO" id="GO:0005737">
    <property type="term" value="C:cytoplasm"/>
    <property type="evidence" value="ECO:0007669"/>
    <property type="project" value="TreeGrafter"/>
</dbReference>
<dbReference type="PANTHER" id="PTHR13799:SF14">
    <property type="entry name" value="GTP CYCLOHYDROLASE 1 TYPE 2 HOMOLOG"/>
    <property type="match status" value="1"/>
</dbReference>
<accession>A0A381RCJ2</accession>
<evidence type="ECO:0008006" key="4">
    <source>
        <dbReference type="Google" id="ProtNLM"/>
    </source>
</evidence>
<gene>
    <name evidence="3" type="ORF">METZ01_LOCUS41512</name>
</gene>
<dbReference type="NCBIfam" id="TIGR00486">
    <property type="entry name" value="YbgI_SA1388"/>
    <property type="match status" value="1"/>
</dbReference>
<dbReference type="Gene3D" id="3.40.1390.30">
    <property type="entry name" value="NIF3 (NGG1p interacting factor 3)-like"/>
    <property type="match status" value="2"/>
</dbReference>
<dbReference type="PANTHER" id="PTHR13799">
    <property type="entry name" value="NGG1 INTERACTING FACTOR 3"/>
    <property type="match status" value="1"/>
</dbReference>
<name>A0A381RCJ2_9ZZZZ</name>
<dbReference type="EMBL" id="UINC01001782">
    <property type="protein sequence ID" value="SUZ88658.1"/>
    <property type="molecule type" value="Genomic_DNA"/>
</dbReference>
<reference evidence="3" key="1">
    <citation type="submission" date="2018-05" db="EMBL/GenBank/DDBJ databases">
        <authorList>
            <person name="Lanie J.A."/>
            <person name="Ng W.-L."/>
            <person name="Kazmierczak K.M."/>
            <person name="Andrzejewski T.M."/>
            <person name="Davidsen T.M."/>
            <person name="Wayne K.J."/>
            <person name="Tettelin H."/>
            <person name="Glass J.I."/>
            <person name="Rusch D."/>
            <person name="Podicherti R."/>
            <person name="Tsui H.-C.T."/>
            <person name="Winkler M.E."/>
        </authorList>
    </citation>
    <scope>NUCLEOTIDE SEQUENCE</scope>
</reference>
<dbReference type="InterPro" id="IPR036069">
    <property type="entry name" value="DUF34/NIF3_sf"/>
</dbReference>
<organism evidence="3">
    <name type="scientific">marine metagenome</name>
    <dbReference type="NCBI Taxonomy" id="408172"/>
    <lineage>
        <taxon>unclassified sequences</taxon>
        <taxon>metagenomes</taxon>
        <taxon>ecological metagenomes</taxon>
    </lineage>
</organism>
<evidence type="ECO:0000256" key="2">
    <source>
        <dbReference type="ARBA" id="ARBA00022723"/>
    </source>
</evidence>